<feature type="transmembrane region" description="Helical" evidence="8">
    <location>
        <begin position="85"/>
        <end position="110"/>
    </location>
</feature>
<feature type="transmembrane region" description="Helical" evidence="8">
    <location>
        <begin position="289"/>
        <end position="305"/>
    </location>
</feature>
<evidence type="ECO:0000313" key="10">
    <source>
        <dbReference type="Proteomes" id="UP000244978"/>
    </source>
</evidence>
<organism evidence="9 10">
    <name type="scientific">Homoserinimonas hongtaonis</name>
    <dbReference type="NCBI Taxonomy" id="2079791"/>
    <lineage>
        <taxon>Bacteria</taxon>
        <taxon>Bacillati</taxon>
        <taxon>Actinomycetota</taxon>
        <taxon>Actinomycetes</taxon>
        <taxon>Micrococcales</taxon>
        <taxon>Microbacteriaceae</taxon>
        <taxon>Homoserinimonas</taxon>
    </lineage>
</organism>
<reference evidence="10" key="1">
    <citation type="submission" date="2018-04" db="EMBL/GenBank/DDBJ databases">
        <authorList>
            <person name="Liu S."/>
            <person name="Wang Z."/>
            <person name="Li J."/>
        </authorList>
    </citation>
    <scope>NUCLEOTIDE SEQUENCE [LARGE SCALE GENOMIC DNA]</scope>
    <source>
        <strain evidence="10">S1194</strain>
    </source>
</reference>
<comment type="subcellular location">
    <subcellularLocation>
        <location evidence="1">Cell membrane</location>
        <topology evidence="1">Multi-pass membrane protein</topology>
    </subcellularLocation>
</comment>
<dbReference type="GO" id="GO:0005886">
    <property type="term" value="C:plasma membrane"/>
    <property type="evidence" value="ECO:0007669"/>
    <property type="project" value="UniProtKB-SubCell"/>
</dbReference>
<evidence type="ECO:0000256" key="1">
    <source>
        <dbReference type="ARBA" id="ARBA00004651"/>
    </source>
</evidence>
<feature type="transmembrane region" description="Helical" evidence="8">
    <location>
        <begin position="257"/>
        <end position="282"/>
    </location>
</feature>
<comment type="similarity">
    <text evidence="2">Belongs to the autoinducer-2 exporter (AI-2E) (TC 2.A.86) family.</text>
</comment>
<evidence type="ECO:0000313" key="9">
    <source>
        <dbReference type="EMBL" id="PWB97231.1"/>
    </source>
</evidence>
<evidence type="ECO:0000256" key="8">
    <source>
        <dbReference type="SAM" id="Phobius"/>
    </source>
</evidence>
<dbReference type="PANTHER" id="PTHR21716:SF53">
    <property type="entry name" value="PERMEASE PERM-RELATED"/>
    <property type="match status" value="1"/>
</dbReference>
<sequence>MIFGKGKASSTDVARTRVDDSLPTGVRIAGAWSWRILAITGVLAIFVFLIMELRIVVVPLMIATLLSALLVPLTQFLVRHRWPRWLAIVTTLTALITVIGGLVVLVVWQIRVGWPDLRDQSLVAWEGLKDFLLQSPLHLTEDQITQYGEELWTTIQRDSEVWVSGALSIGSSAGHFVAGLFLVIFATIIMLIDGRGIWNWVVRLFPQKAREAVNGSGLAGWGTLTNFVKVQIFVAAIDAVGIGLGAAILQLPLVVPIAIAVFLGSFVPIIGAVITGALAVFIALIYKDIVIALIMLGIVLLVQQVESHILQPLIMGNAVKVHPLAVVLAVAGGSYLAGIPGALFAVPVIATLNVMVGYIARGRWRLPPGQANPNEFGRPVITDSKRKDRA</sequence>
<keyword evidence="5 8" id="KW-0812">Transmembrane</keyword>
<evidence type="ECO:0000256" key="6">
    <source>
        <dbReference type="ARBA" id="ARBA00022989"/>
    </source>
</evidence>
<name>A0A2U1T027_9MICO</name>
<feature type="transmembrane region" description="Helical" evidence="8">
    <location>
        <begin position="57"/>
        <end position="78"/>
    </location>
</feature>
<dbReference type="PANTHER" id="PTHR21716">
    <property type="entry name" value="TRANSMEMBRANE PROTEIN"/>
    <property type="match status" value="1"/>
</dbReference>
<dbReference type="InterPro" id="IPR002549">
    <property type="entry name" value="AI-2E-like"/>
</dbReference>
<dbReference type="Pfam" id="PF01594">
    <property type="entry name" value="AI-2E_transport"/>
    <property type="match status" value="1"/>
</dbReference>
<keyword evidence="10" id="KW-1185">Reference proteome</keyword>
<feature type="transmembrane region" description="Helical" evidence="8">
    <location>
        <begin position="173"/>
        <end position="192"/>
    </location>
</feature>
<protein>
    <submittedName>
        <fullName evidence="9">AI-2E family transporter</fullName>
    </submittedName>
</protein>
<evidence type="ECO:0000256" key="4">
    <source>
        <dbReference type="ARBA" id="ARBA00022475"/>
    </source>
</evidence>
<dbReference type="EMBL" id="QEEX01000001">
    <property type="protein sequence ID" value="PWB97231.1"/>
    <property type="molecule type" value="Genomic_DNA"/>
</dbReference>
<keyword evidence="4" id="KW-1003">Cell membrane</keyword>
<keyword evidence="7 8" id="KW-0472">Membrane</keyword>
<keyword evidence="3" id="KW-0813">Transport</keyword>
<evidence type="ECO:0000256" key="3">
    <source>
        <dbReference type="ARBA" id="ARBA00022448"/>
    </source>
</evidence>
<feature type="transmembrane region" description="Helical" evidence="8">
    <location>
        <begin position="232"/>
        <end position="251"/>
    </location>
</feature>
<evidence type="ECO:0000256" key="5">
    <source>
        <dbReference type="ARBA" id="ARBA00022692"/>
    </source>
</evidence>
<dbReference type="AlphaFoldDB" id="A0A2U1T027"/>
<gene>
    <name evidence="9" type="ORF">DF220_04855</name>
</gene>
<evidence type="ECO:0000256" key="2">
    <source>
        <dbReference type="ARBA" id="ARBA00009773"/>
    </source>
</evidence>
<feature type="transmembrane region" description="Helical" evidence="8">
    <location>
        <begin position="32"/>
        <end position="51"/>
    </location>
</feature>
<evidence type="ECO:0000256" key="7">
    <source>
        <dbReference type="ARBA" id="ARBA00023136"/>
    </source>
</evidence>
<keyword evidence="6 8" id="KW-1133">Transmembrane helix</keyword>
<proteinExistence type="inferred from homology"/>
<comment type="caution">
    <text evidence="9">The sequence shown here is derived from an EMBL/GenBank/DDBJ whole genome shotgun (WGS) entry which is preliminary data.</text>
</comment>
<feature type="transmembrane region" description="Helical" evidence="8">
    <location>
        <begin position="325"/>
        <end position="356"/>
    </location>
</feature>
<dbReference type="RefSeq" id="WP_108997227.1">
    <property type="nucleotide sequence ID" value="NZ_QEEX01000001.1"/>
</dbReference>
<dbReference type="GO" id="GO:0055085">
    <property type="term" value="P:transmembrane transport"/>
    <property type="evidence" value="ECO:0007669"/>
    <property type="project" value="TreeGrafter"/>
</dbReference>
<accession>A0A2U1T027</accession>
<dbReference type="Proteomes" id="UP000244978">
    <property type="component" value="Unassembled WGS sequence"/>
</dbReference>